<proteinExistence type="predicted"/>
<feature type="signal peptide" evidence="1">
    <location>
        <begin position="1"/>
        <end position="19"/>
    </location>
</feature>
<organism evidence="2">
    <name type="scientific">Lepeophtheirus salmonis</name>
    <name type="common">Salmon louse</name>
    <name type="synonym">Caligus salmonis</name>
    <dbReference type="NCBI Taxonomy" id="72036"/>
    <lineage>
        <taxon>Eukaryota</taxon>
        <taxon>Metazoa</taxon>
        <taxon>Ecdysozoa</taxon>
        <taxon>Arthropoda</taxon>
        <taxon>Crustacea</taxon>
        <taxon>Multicrustacea</taxon>
        <taxon>Hexanauplia</taxon>
        <taxon>Copepoda</taxon>
        <taxon>Siphonostomatoida</taxon>
        <taxon>Caligidae</taxon>
        <taxon>Lepeophtheirus</taxon>
    </lineage>
</organism>
<accession>A0A0K2TSZ2</accession>
<keyword evidence="1" id="KW-0732">Signal</keyword>
<dbReference type="EMBL" id="HACA01011808">
    <property type="protein sequence ID" value="CDW29169.1"/>
    <property type="molecule type" value="Transcribed_RNA"/>
</dbReference>
<evidence type="ECO:0000313" key="2">
    <source>
        <dbReference type="EMBL" id="CDW29169.1"/>
    </source>
</evidence>
<feature type="chain" id="PRO_5005488133" evidence="1">
    <location>
        <begin position="20"/>
        <end position="42"/>
    </location>
</feature>
<reference evidence="2" key="1">
    <citation type="submission" date="2014-05" db="EMBL/GenBank/DDBJ databases">
        <authorList>
            <person name="Chronopoulou M."/>
        </authorList>
    </citation>
    <scope>NUCLEOTIDE SEQUENCE</scope>
    <source>
        <tissue evidence="2">Whole organism</tissue>
    </source>
</reference>
<protein>
    <submittedName>
        <fullName evidence="2">Uncharacterized protein</fullName>
    </submittedName>
</protein>
<evidence type="ECO:0000256" key="1">
    <source>
        <dbReference type="SAM" id="SignalP"/>
    </source>
</evidence>
<sequence length="42" mass="4747">MMELCSCFILCLFVNPCVFSSMNNRLCLMIITKGEVIKNSSL</sequence>
<name>A0A0K2TSZ2_LEPSM</name>
<dbReference type="AlphaFoldDB" id="A0A0K2TSZ2"/>